<reference evidence="3" key="1">
    <citation type="journal article" date="2019" name="Sci. Rep.">
        <title>Draft genome of Tanacetum cinerariifolium, the natural source of mosquito coil.</title>
        <authorList>
            <person name="Yamashiro T."/>
            <person name="Shiraishi A."/>
            <person name="Satake H."/>
            <person name="Nakayama K."/>
        </authorList>
    </citation>
    <scope>NUCLEOTIDE SEQUENCE</scope>
</reference>
<dbReference type="PANTHER" id="PTHR21262:SF31">
    <property type="entry name" value="GTP PYROPHOSPHOKINASE"/>
    <property type="match status" value="1"/>
</dbReference>
<dbReference type="PANTHER" id="PTHR21262">
    <property type="entry name" value="GUANOSINE-3',5'-BIS DIPHOSPHATE 3'-PYROPHOSPHOHYDROLASE"/>
    <property type="match status" value="1"/>
</dbReference>
<dbReference type="SUPFAM" id="SSF81301">
    <property type="entry name" value="Nucleotidyltransferase"/>
    <property type="match status" value="1"/>
</dbReference>
<feature type="non-terminal residue" evidence="3">
    <location>
        <position position="131"/>
    </location>
</feature>
<dbReference type="Pfam" id="PF04607">
    <property type="entry name" value="RelA_SpoT"/>
    <property type="match status" value="1"/>
</dbReference>
<feature type="domain" description="RelA/SpoT" evidence="2">
    <location>
        <begin position="12"/>
        <end position="89"/>
    </location>
</feature>
<evidence type="ECO:0000259" key="2">
    <source>
        <dbReference type="SMART" id="SM00954"/>
    </source>
</evidence>
<dbReference type="GO" id="GO:0015969">
    <property type="term" value="P:guanosine tetraphosphate metabolic process"/>
    <property type="evidence" value="ECO:0007669"/>
    <property type="project" value="InterPro"/>
</dbReference>
<proteinExistence type="predicted"/>
<organism evidence="3">
    <name type="scientific">Tanacetum cinerariifolium</name>
    <name type="common">Dalmatian daisy</name>
    <name type="synonym">Chrysanthemum cinerariifolium</name>
    <dbReference type="NCBI Taxonomy" id="118510"/>
    <lineage>
        <taxon>Eukaryota</taxon>
        <taxon>Viridiplantae</taxon>
        <taxon>Streptophyta</taxon>
        <taxon>Embryophyta</taxon>
        <taxon>Tracheophyta</taxon>
        <taxon>Spermatophyta</taxon>
        <taxon>Magnoliopsida</taxon>
        <taxon>eudicotyledons</taxon>
        <taxon>Gunneridae</taxon>
        <taxon>Pentapetalae</taxon>
        <taxon>asterids</taxon>
        <taxon>campanulids</taxon>
        <taxon>Asterales</taxon>
        <taxon>Asteraceae</taxon>
        <taxon>Asteroideae</taxon>
        <taxon>Anthemideae</taxon>
        <taxon>Anthemidinae</taxon>
        <taxon>Tanacetum</taxon>
    </lineage>
</organism>
<dbReference type="EMBL" id="BKCJ010000567">
    <property type="protein sequence ID" value="GEU34355.1"/>
    <property type="molecule type" value="Genomic_DNA"/>
</dbReference>
<dbReference type="Gene3D" id="3.30.460.10">
    <property type="entry name" value="Beta Polymerase, domain 2"/>
    <property type="match status" value="1"/>
</dbReference>
<dbReference type="AlphaFoldDB" id="A0A6L2JEL9"/>
<dbReference type="CDD" id="cd05399">
    <property type="entry name" value="NT_Rel-Spo_like"/>
    <property type="match status" value="1"/>
</dbReference>
<dbReference type="InterPro" id="IPR007685">
    <property type="entry name" value="RelA_SpoT"/>
</dbReference>
<feature type="region of interest" description="Disordered" evidence="1">
    <location>
        <begin position="96"/>
        <end position="120"/>
    </location>
</feature>
<sequence>MYEPYKYTSHSYYERALCDTSFPFNMLWTPIDGEFDDYIVNPKPSGYQPLHTALHGPENSPLEVQIRTQSMHDYAEHGVATHWFYKEADSKLHTKGSVIGSEIPSSSYLSNDMEDRGPTEDHVFKKYSSLK</sequence>
<dbReference type="GO" id="GO:0009507">
    <property type="term" value="C:chloroplast"/>
    <property type="evidence" value="ECO:0007669"/>
    <property type="project" value="TreeGrafter"/>
</dbReference>
<dbReference type="InterPro" id="IPR043519">
    <property type="entry name" value="NT_sf"/>
</dbReference>
<evidence type="ECO:0000313" key="3">
    <source>
        <dbReference type="EMBL" id="GEU34355.1"/>
    </source>
</evidence>
<dbReference type="SMART" id="SM00954">
    <property type="entry name" value="RelA_SpoT"/>
    <property type="match status" value="1"/>
</dbReference>
<protein>
    <submittedName>
        <fullName evidence="3">Beta-grasp domain-containing protein</fullName>
    </submittedName>
</protein>
<accession>A0A6L2JEL9</accession>
<gene>
    <name evidence="3" type="ORF">Tci_006333</name>
</gene>
<evidence type="ECO:0000256" key="1">
    <source>
        <dbReference type="SAM" id="MobiDB-lite"/>
    </source>
</evidence>
<comment type="caution">
    <text evidence="3">The sequence shown here is derived from an EMBL/GenBank/DDBJ whole genome shotgun (WGS) entry which is preliminary data.</text>
</comment>
<name>A0A6L2JEL9_TANCI</name>